<name>A0A6L3ZGX3_9FLAO</name>
<dbReference type="PANTHER" id="PTHR23220">
    <property type="entry name" value="INTEGRIN ALPHA"/>
    <property type="match status" value="1"/>
</dbReference>
<dbReference type="RefSeq" id="WP_151694001.1">
    <property type="nucleotide sequence ID" value="NZ_BMGX01000001.1"/>
</dbReference>
<dbReference type="NCBIfam" id="TIGR04183">
    <property type="entry name" value="Por_Secre_tail"/>
    <property type="match status" value="1"/>
</dbReference>
<keyword evidence="6" id="KW-1185">Reference proteome</keyword>
<gene>
    <name evidence="5" type="ORF">F8C82_12905</name>
</gene>
<dbReference type="GO" id="GO:0033627">
    <property type="term" value="P:cell adhesion mediated by integrin"/>
    <property type="evidence" value="ECO:0007669"/>
    <property type="project" value="TreeGrafter"/>
</dbReference>
<dbReference type="GO" id="GO:0008305">
    <property type="term" value="C:integrin complex"/>
    <property type="evidence" value="ECO:0007669"/>
    <property type="project" value="InterPro"/>
</dbReference>
<accession>A0A6L3ZGX3</accession>
<dbReference type="InterPro" id="IPR000413">
    <property type="entry name" value="Integrin_alpha"/>
</dbReference>
<dbReference type="PROSITE" id="PS51470">
    <property type="entry name" value="FG_GAP"/>
    <property type="match status" value="14"/>
</dbReference>
<dbReference type="PRINTS" id="PR01185">
    <property type="entry name" value="INTEGRINA"/>
</dbReference>
<dbReference type="Pfam" id="PF01839">
    <property type="entry name" value="FG-GAP"/>
    <property type="match status" value="14"/>
</dbReference>
<dbReference type="SMART" id="SM00191">
    <property type="entry name" value="Int_alpha"/>
    <property type="match status" value="14"/>
</dbReference>
<dbReference type="GO" id="GO:0009897">
    <property type="term" value="C:external side of plasma membrane"/>
    <property type="evidence" value="ECO:0007669"/>
    <property type="project" value="TreeGrafter"/>
</dbReference>
<dbReference type="GO" id="GO:0007160">
    <property type="term" value="P:cell-matrix adhesion"/>
    <property type="evidence" value="ECO:0007669"/>
    <property type="project" value="TreeGrafter"/>
</dbReference>
<dbReference type="PANTHER" id="PTHR23220:SF122">
    <property type="entry name" value="INTEGRIN ALPHA-PS1"/>
    <property type="match status" value="1"/>
</dbReference>
<keyword evidence="2" id="KW-0677">Repeat</keyword>
<proteinExistence type="predicted"/>
<feature type="chain" id="PRO_5026924126" evidence="4">
    <location>
        <begin position="26"/>
        <end position="1792"/>
    </location>
</feature>
<comment type="caution">
    <text evidence="5">The sequence shown here is derived from an EMBL/GenBank/DDBJ whole genome shotgun (WGS) entry which is preliminary data.</text>
</comment>
<keyword evidence="1 4" id="KW-0732">Signal</keyword>
<dbReference type="OrthoDB" id="1152760at2"/>
<sequence>MTTVASKFLLSLLIVLACFSEQANAFESNTDSVNWYSSMTKFIAESEYHLNASEDACHVEFSLFNRSNGYHASLEDAGFTMELLEGETPISINLHQILVDGKPKYSSNLQGYNQINKNEVTFWHKGFQVQYVNTNDGLRQNFILPENPGGNTLNIQLSVSGANPQLANANKVGLFRNGEEVLQYADLKVWDATGAALPGEMKVVNGRIQLEVTGLESAIYPLVIDPLSSTPASVLESNQANASFGYSVSSAGDVNGDGYSDVIVGAYYYTNGQSNEGAAYVYLGSATGLSSTPANIFESNQAGAYFGYAVSSAGDVNGDGYSDVIVGAYYYDNGQSDEGAVYVYLGSATGLSSTPANIFESNQAGAYFGNSVSTAGDVNGDGYSDVIVGAYYYTNGQSDEGAAHVYLGSSTGLSSTPANILESNQAGAYFGYAVSSAGDVNGDGYSDVIVGAYRYDNGQSEEGAAYVYLGSATGLSSTPANIFESNQVSARFGSSVSSAGDVNGDGYSDVIVGANQYTNGQSNEGAAYVYLGSSTGLSSTPANIFESNQAGAFFGNFVSSAGDVNGDGYSDVIVGAYAYDNGQSNEGRAYVYLGSSTGLSSTPANIFESNQVSANFGNSVSSAGDVNGDGYSDVIVGANRYDNGQSDEGAAFVYFGGASELSSTPVGQWTLNQAYANFGYSVSSAGDVNGDGYEDVIVGANYYDNGQNLEGAAFVYLGSATGLSSTPANIFESNQASAFFGNSVSSAGDVNGDGYSDVIVGAYQYTNGQTDEGAAFVYLGSASGLSAVPSDTLELNLEYSEFGFSVSSAGDVNGDGYSDVIVGAPYPNSAAITNDGAFFVFLGSASGLSRTPANMKSSQLGSELGQSVASAPMNMFVSFQPLPNNFNIGYSVSSAGDVNGDGYSDVIVGAAYYSNGQTEEGAAYVYLGSSTGLSSTPANILESNQANANFGWSVSSAGDVNGDGYSDVIVGAYRYDNGQSEEGAAYVYLGSATGLSSTPANIFESNQVSARFGSSVSSAGDINGDGYSDVIVGAYYYDNGQSDEGAAYVYLGSATGLSSTPANIFESNQTYANFGTSVSSAGDVNGDGYSDVIVGANNQQSSSQGGAGYVYLGNENGGLRSNVVTYDQNQTSKWTISSIGDNSFTVGLFNKSPNGRVNGAIQVETVGEGQAFGTGTVTTGSFSDLGTAGKEQKLTVNYEPGVRTRYRVRQVFDKQTSIDGRIYGPWRNGSLEGLIGGDAVLYDGAWHKGSGVSGAPTTADNSKRLLIHGSGALISVQATVQDLIISAGSDLTIQAGQCLTVQGEAGNEGTLTIGSDANAKHGNYIGPSLANVEVELSITDEGWHNLSVPVSITLREWAKQNTDGSIDTSGQSNRQNVWKYNTTLSNGANGGYANGSYSSHSWGTWEMFGKDDTLVGKGLNVYIDGNYNGAPQVLKAVGTTIDEDVDIPLYNSYGGWSLVGNPYPGSLNLNQLYTENSSAMNPGVYIWNEASSNLIAVDAQTGLAINGSLGTNANGVAVSMGQSFYMRPSDFNNNTASQGSSNNSFSQTLTLSQTQMVCGSNYLWKSSYPVIRLISEFSGSTSKDEVALVFDPTFTDGYQKSEDIEKYFAVQGDVPGLFIADDDNAMSIAKWSTPVDKDTIPMGLTTAHDGSMKIHMVESPSHWNVYLKDLKTQTVTYLNGGDYNFQQDTAYGPDRFELIVALSSVSAEEHNRMLSSDPFAYKANDETMIIDFGSFAGSNVSLQLYNLNGQRVWACNEPGVDRKRYVQDLQPGAYILMMQTSEGRVYQQKMIW</sequence>
<dbReference type="GO" id="GO:0098609">
    <property type="term" value="P:cell-cell adhesion"/>
    <property type="evidence" value="ECO:0007669"/>
    <property type="project" value="TreeGrafter"/>
</dbReference>
<dbReference type="SUPFAM" id="SSF69318">
    <property type="entry name" value="Integrin alpha N-terminal domain"/>
    <property type="match status" value="5"/>
</dbReference>
<dbReference type="InterPro" id="IPR028994">
    <property type="entry name" value="Integrin_alpha_N"/>
</dbReference>
<dbReference type="GO" id="GO:0005178">
    <property type="term" value="F:integrin binding"/>
    <property type="evidence" value="ECO:0007669"/>
    <property type="project" value="TreeGrafter"/>
</dbReference>
<dbReference type="InterPro" id="IPR013519">
    <property type="entry name" value="Int_alpha_beta-p"/>
</dbReference>
<dbReference type="PROSITE" id="PS51257">
    <property type="entry name" value="PROKAR_LIPOPROTEIN"/>
    <property type="match status" value="1"/>
</dbReference>
<dbReference type="Gene3D" id="2.130.10.130">
    <property type="entry name" value="Integrin alpha, N-terminal"/>
    <property type="match status" value="7"/>
</dbReference>
<dbReference type="Proteomes" id="UP000484164">
    <property type="component" value="Unassembled WGS sequence"/>
</dbReference>
<dbReference type="InterPro" id="IPR013517">
    <property type="entry name" value="FG-GAP"/>
</dbReference>
<keyword evidence="3" id="KW-0325">Glycoprotein</keyword>
<organism evidence="5 6">
    <name type="scientific">Phaeocystidibacter marisrubri</name>
    <dbReference type="NCBI Taxonomy" id="1577780"/>
    <lineage>
        <taxon>Bacteria</taxon>
        <taxon>Pseudomonadati</taxon>
        <taxon>Bacteroidota</taxon>
        <taxon>Flavobacteriia</taxon>
        <taxon>Flavobacteriales</taxon>
        <taxon>Phaeocystidibacteraceae</taxon>
        <taxon>Phaeocystidibacter</taxon>
    </lineage>
</organism>
<evidence type="ECO:0000256" key="3">
    <source>
        <dbReference type="ARBA" id="ARBA00023180"/>
    </source>
</evidence>
<feature type="signal peptide" evidence="4">
    <location>
        <begin position="1"/>
        <end position="25"/>
    </location>
</feature>
<dbReference type="InterPro" id="IPR026444">
    <property type="entry name" value="Secre_tail"/>
</dbReference>
<evidence type="ECO:0000256" key="1">
    <source>
        <dbReference type="ARBA" id="ARBA00022729"/>
    </source>
</evidence>
<dbReference type="GO" id="GO:0007229">
    <property type="term" value="P:integrin-mediated signaling pathway"/>
    <property type="evidence" value="ECO:0007669"/>
    <property type="project" value="TreeGrafter"/>
</dbReference>
<dbReference type="EMBL" id="WBVQ01000002">
    <property type="protein sequence ID" value="KAB2816574.1"/>
    <property type="molecule type" value="Genomic_DNA"/>
</dbReference>
<evidence type="ECO:0000313" key="5">
    <source>
        <dbReference type="EMBL" id="KAB2816574.1"/>
    </source>
</evidence>
<protein>
    <submittedName>
        <fullName evidence="5">T9SS type A sorting domain-containing protein</fullName>
    </submittedName>
</protein>
<reference evidence="5 6" key="1">
    <citation type="submission" date="2019-10" db="EMBL/GenBank/DDBJ databases">
        <title>Genome sequence of Phaeocystidibacter marisrubri JCM30614 (type strain).</title>
        <authorList>
            <person name="Bowman J.P."/>
        </authorList>
    </citation>
    <scope>NUCLEOTIDE SEQUENCE [LARGE SCALE GENOMIC DNA]</scope>
    <source>
        <strain evidence="5 6">JCM 30614</strain>
    </source>
</reference>
<evidence type="ECO:0000313" key="6">
    <source>
        <dbReference type="Proteomes" id="UP000484164"/>
    </source>
</evidence>
<evidence type="ECO:0000256" key="2">
    <source>
        <dbReference type="ARBA" id="ARBA00022737"/>
    </source>
</evidence>
<evidence type="ECO:0000256" key="4">
    <source>
        <dbReference type="SAM" id="SignalP"/>
    </source>
</evidence>